<dbReference type="InterPro" id="IPR016410">
    <property type="entry name" value="Phage_imm"/>
</dbReference>
<dbReference type="Pfam" id="PF14373">
    <property type="entry name" value="Imm_superinfect"/>
    <property type="match status" value="1"/>
</dbReference>
<keyword evidence="3" id="KW-1185">Reference proteome</keyword>
<dbReference type="RefSeq" id="WP_338608563.1">
    <property type="nucleotide sequence ID" value="NZ_CP146275.1"/>
</dbReference>
<reference evidence="2 3" key="1">
    <citation type="submission" date="2024-02" db="EMBL/GenBank/DDBJ databases">
        <title>Complete genome sequence of Pelagibacterium nitratireducens ZH15.</title>
        <authorList>
            <person name="Zhao L.H."/>
        </authorList>
    </citation>
    <scope>NUCLEOTIDE SEQUENCE [LARGE SCALE GENOMIC DNA]</scope>
    <source>
        <strain evidence="2 3">ZH15</strain>
    </source>
</reference>
<proteinExistence type="predicted"/>
<keyword evidence="1" id="KW-0812">Transmembrane</keyword>
<keyword evidence="1" id="KW-1133">Transmembrane helix</keyword>
<accession>A0ABZ2I1R5</accession>
<gene>
    <name evidence="2" type="ORF">V6617_01295</name>
</gene>
<feature type="transmembrane region" description="Helical" evidence="1">
    <location>
        <begin position="55"/>
        <end position="79"/>
    </location>
</feature>
<evidence type="ECO:0000313" key="3">
    <source>
        <dbReference type="Proteomes" id="UP001369958"/>
    </source>
</evidence>
<name>A0ABZ2I1R5_9HYPH</name>
<evidence type="ECO:0000313" key="2">
    <source>
        <dbReference type="EMBL" id="WWT33140.1"/>
    </source>
</evidence>
<dbReference type="EMBL" id="CP146275">
    <property type="protein sequence ID" value="WWT33140.1"/>
    <property type="molecule type" value="Genomic_DNA"/>
</dbReference>
<organism evidence="2 3">
    <name type="scientific">Pelagibacterium nitratireducens</name>
    <dbReference type="NCBI Taxonomy" id="1046114"/>
    <lineage>
        <taxon>Bacteria</taxon>
        <taxon>Pseudomonadati</taxon>
        <taxon>Pseudomonadota</taxon>
        <taxon>Alphaproteobacteria</taxon>
        <taxon>Hyphomicrobiales</taxon>
        <taxon>Devosiaceae</taxon>
        <taxon>Pelagibacterium</taxon>
    </lineage>
</organism>
<sequence>MFISPAMAQSAGGTSGIDMLLGFGAFGIVLILISLIIYFIPTFIAFRRKHPNKWIIFLINFLLGATFIGWIVALIWSLLAIHITSEGKIINETKSAKAE</sequence>
<keyword evidence="1" id="KW-0472">Membrane</keyword>
<dbReference type="Proteomes" id="UP001369958">
    <property type="component" value="Chromosome"/>
</dbReference>
<feature type="transmembrane region" description="Helical" evidence="1">
    <location>
        <begin position="20"/>
        <end position="43"/>
    </location>
</feature>
<protein>
    <submittedName>
        <fullName evidence="2">Superinfection immunity protein</fullName>
    </submittedName>
</protein>
<evidence type="ECO:0000256" key="1">
    <source>
        <dbReference type="SAM" id="Phobius"/>
    </source>
</evidence>